<dbReference type="SUPFAM" id="SSF52540">
    <property type="entry name" value="P-loop containing nucleoside triphosphate hydrolases"/>
    <property type="match status" value="1"/>
</dbReference>
<dbReference type="GO" id="GO:0016301">
    <property type="term" value="F:kinase activity"/>
    <property type="evidence" value="ECO:0007669"/>
    <property type="project" value="UniProtKB-KW"/>
</dbReference>
<evidence type="ECO:0000313" key="1">
    <source>
        <dbReference type="EMBL" id="QDH83522.1"/>
    </source>
</evidence>
<keyword evidence="2" id="KW-1185">Reference proteome</keyword>
<dbReference type="Proteomes" id="UP000320799">
    <property type="component" value="Segment"/>
</dbReference>
<protein>
    <submittedName>
        <fullName evidence="1">Polynucleotide kinase</fullName>
    </submittedName>
</protein>
<dbReference type="Pfam" id="PF13671">
    <property type="entry name" value="AAA_33"/>
    <property type="match status" value="1"/>
</dbReference>
<name>A0A514CSS1_9CAUD</name>
<dbReference type="RefSeq" id="YP_009903703.1">
    <property type="nucleotide sequence ID" value="NC_049849.1"/>
</dbReference>
<dbReference type="InterPro" id="IPR027417">
    <property type="entry name" value="P-loop_NTPase"/>
</dbReference>
<accession>A0A514CSS1</accession>
<keyword evidence="1" id="KW-0808">Transferase</keyword>
<evidence type="ECO:0000313" key="2">
    <source>
        <dbReference type="Proteomes" id="UP000320799"/>
    </source>
</evidence>
<dbReference type="GeneID" id="56135979"/>
<dbReference type="EMBL" id="MN094788">
    <property type="protein sequence ID" value="QDH83522.1"/>
    <property type="molecule type" value="Genomic_DNA"/>
</dbReference>
<proteinExistence type="predicted"/>
<dbReference type="KEGG" id="vg:56135979"/>
<organism evidence="1 2">
    <name type="scientific">Achromobacter phage Motura</name>
    <dbReference type="NCBI Taxonomy" id="2591403"/>
    <lineage>
        <taxon>Viruses</taxon>
        <taxon>Duplodnaviria</taxon>
        <taxon>Heunggongvirae</taxon>
        <taxon>Uroviricota</taxon>
        <taxon>Caudoviricetes</taxon>
        <taxon>Moturavirus</taxon>
        <taxon>Moturavirus motura</taxon>
    </lineage>
</organism>
<reference evidence="1 2" key="1">
    <citation type="submission" date="2019-06" db="EMBL/GenBank/DDBJ databases">
        <authorList>
            <person name="Kincaid V.D."/>
            <person name="Fuller A."/>
            <person name="Hodges K."/>
            <person name="Bansal M."/>
            <person name="Essig J."/>
            <person name="Johnson A."/>
        </authorList>
    </citation>
    <scope>NUCLEOTIDE SEQUENCE [LARGE SCALE GENOMIC DNA]</scope>
</reference>
<sequence length="170" mass="20117">MHSITILIGINGCGKTAWRNRLIEEERGHLTFSIENCVRGFYYSHRGRIVDMEIMDAFAKEHPKFPEFMWRKFEAALDKFQSVIIDGDFITPEQRAPFIDKARARNIPVYAVVFNTPFDIAYERNRRQRKPYRVTKRELEYQVRRLDISTLKAEVDDVHYVDNIQVKGFA</sequence>
<dbReference type="Gene3D" id="3.40.50.300">
    <property type="entry name" value="P-loop containing nucleotide triphosphate hydrolases"/>
    <property type="match status" value="1"/>
</dbReference>
<keyword evidence="1" id="KW-0418">Kinase</keyword>